<sequence>MSAPLVPAGRAVRLGATAAVASRSLLGATVAWLAALAAVYASDAGPPRQPMAFTAALLFPVAAWATAAMLAAGSDDLRAVLTAADGRGRVLVADTALPLAWVAGAALTGVLAPLLFDPHPAPATSYLLGALLHVLCGAAGAALALLLHALRVRPGVQLLVVVLTGLVSGRLAVLPPIGPVLAAWSGDADPAPAAAVWSFAGPLLATAGLVVAAARTRRRRG</sequence>
<keyword evidence="3" id="KW-1185">Reference proteome</keyword>
<accession>A0A853CMS4</accession>
<feature type="transmembrane region" description="Helical" evidence="1">
    <location>
        <begin position="91"/>
        <end position="114"/>
    </location>
</feature>
<dbReference type="EMBL" id="JACBZT010000001">
    <property type="protein sequence ID" value="NYJ08847.1"/>
    <property type="molecule type" value="Genomic_DNA"/>
</dbReference>
<gene>
    <name evidence="2" type="ORF">GGQ55_005125</name>
</gene>
<feature type="transmembrane region" description="Helical" evidence="1">
    <location>
        <begin position="158"/>
        <end position="182"/>
    </location>
</feature>
<keyword evidence="1" id="KW-0812">Transmembrane</keyword>
<keyword evidence="1" id="KW-0472">Membrane</keyword>
<dbReference type="Proteomes" id="UP000541969">
    <property type="component" value="Unassembled WGS sequence"/>
</dbReference>
<feature type="transmembrane region" description="Helical" evidence="1">
    <location>
        <begin position="51"/>
        <end position="71"/>
    </location>
</feature>
<reference evidence="2 3" key="1">
    <citation type="submission" date="2020-07" db="EMBL/GenBank/DDBJ databases">
        <title>Sequencing the genomes of 1000 actinobacteria strains.</title>
        <authorList>
            <person name="Klenk H.-P."/>
        </authorList>
    </citation>
    <scope>NUCLEOTIDE SEQUENCE [LARGE SCALE GENOMIC DNA]</scope>
    <source>
        <strain evidence="2 3">DSM 104001</strain>
    </source>
</reference>
<evidence type="ECO:0000313" key="3">
    <source>
        <dbReference type="Proteomes" id="UP000541969"/>
    </source>
</evidence>
<keyword evidence="1" id="KW-1133">Transmembrane helix</keyword>
<name>A0A853CMS4_9ACTN</name>
<proteinExistence type="predicted"/>
<evidence type="ECO:0000256" key="1">
    <source>
        <dbReference type="SAM" id="Phobius"/>
    </source>
</evidence>
<evidence type="ECO:0008006" key="4">
    <source>
        <dbReference type="Google" id="ProtNLM"/>
    </source>
</evidence>
<dbReference type="AlphaFoldDB" id="A0A853CMS4"/>
<protein>
    <recommendedName>
        <fullName evidence="4">ABC-2 type transport system permease protein</fullName>
    </recommendedName>
</protein>
<dbReference type="RefSeq" id="WP_179721737.1">
    <property type="nucleotide sequence ID" value="NZ_JACBZT010000001.1"/>
</dbReference>
<feature type="transmembrane region" description="Helical" evidence="1">
    <location>
        <begin position="194"/>
        <end position="214"/>
    </location>
</feature>
<organism evidence="2 3">
    <name type="scientific">Petropleomorpha daqingensis</name>
    <dbReference type="NCBI Taxonomy" id="2026353"/>
    <lineage>
        <taxon>Bacteria</taxon>
        <taxon>Bacillati</taxon>
        <taxon>Actinomycetota</taxon>
        <taxon>Actinomycetes</taxon>
        <taxon>Geodermatophilales</taxon>
        <taxon>Geodermatophilaceae</taxon>
        <taxon>Petropleomorpha</taxon>
    </lineage>
</organism>
<comment type="caution">
    <text evidence="2">The sequence shown here is derived from an EMBL/GenBank/DDBJ whole genome shotgun (WGS) entry which is preliminary data.</text>
</comment>
<evidence type="ECO:0000313" key="2">
    <source>
        <dbReference type="EMBL" id="NYJ08847.1"/>
    </source>
</evidence>
<feature type="transmembrane region" description="Helical" evidence="1">
    <location>
        <begin position="126"/>
        <end position="146"/>
    </location>
</feature>